<proteinExistence type="predicted"/>
<name>A0ABW8UU96_9RHOB</name>
<sequence>MGGKGRHELACSKCGAPLHNLKMLPRDRSGDREVVRPSRVHRQPEQKARPVKPIKKKYKRKKSRWGDFFEDAFDIIEDIFD</sequence>
<keyword evidence="3" id="KW-1185">Reference proteome</keyword>
<evidence type="ECO:0000313" key="3">
    <source>
        <dbReference type="Proteomes" id="UP001627408"/>
    </source>
</evidence>
<organism evidence="2 3">
    <name type="scientific">Tateyamaria armeniaca</name>
    <dbReference type="NCBI Taxonomy" id="2518930"/>
    <lineage>
        <taxon>Bacteria</taxon>
        <taxon>Pseudomonadati</taxon>
        <taxon>Pseudomonadota</taxon>
        <taxon>Alphaproteobacteria</taxon>
        <taxon>Rhodobacterales</taxon>
        <taxon>Roseobacteraceae</taxon>
        <taxon>Tateyamaria</taxon>
    </lineage>
</organism>
<accession>A0ABW8UU96</accession>
<feature type="compositionally biased region" description="Basic and acidic residues" evidence="1">
    <location>
        <begin position="24"/>
        <end position="48"/>
    </location>
</feature>
<protein>
    <submittedName>
        <fullName evidence="2">Uncharacterized protein</fullName>
    </submittedName>
</protein>
<reference evidence="2 3" key="1">
    <citation type="submission" date="2024-08" db="EMBL/GenBank/DDBJ databases">
        <title>Tateyamaria sp. nov., isolated from marine algae.</title>
        <authorList>
            <person name="Choi B.J."/>
            <person name="Kim J.M."/>
            <person name="Lee J.K."/>
            <person name="Choi D.G."/>
            <person name="Bayburt H."/>
            <person name="Baek J.H."/>
            <person name="Han D.M."/>
            <person name="Jeon C.O."/>
        </authorList>
    </citation>
    <scope>NUCLEOTIDE SEQUENCE [LARGE SCALE GENOMIC DNA]</scope>
    <source>
        <strain evidence="2 3">KMU-156</strain>
    </source>
</reference>
<dbReference type="EMBL" id="JBHDIY010000002">
    <property type="protein sequence ID" value="MFL4470710.1"/>
    <property type="molecule type" value="Genomic_DNA"/>
</dbReference>
<gene>
    <name evidence="2" type="ORF">ACERZ8_12755</name>
</gene>
<evidence type="ECO:0000256" key="1">
    <source>
        <dbReference type="SAM" id="MobiDB-lite"/>
    </source>
</evidence>
<dbReference type="Proteomes" id="UP001627408">
    <property type="component" value="Unassembled WGS sequence"/>
</dbReference>
<feature type="region of interest" description="Disordered" evidence="1">
    <location>
        <begin position="22"/>
        <end position="56"/>
    </location>
</feature>
<comment type="caution">
    <text evidence="2">The sequence shown here is derived from an EMBL/GenBank/DDBJ whole genome shotgun (WGS) entry which is preliminary data.</text>
</comment>
<dbReference type="RefSeq" id="WP_407592556.1">
    <property type="nucleotide sequence ID" value="NZ_JBHDIY010000002.1"/>
</dbReference>
<evidence type="ECO:0000313" key="2">
    <source>
        <dbReference type="EMBL" id="MFL4470710.1"/>
    </source>
</evidence>